<keyword evidence="4" id="KW-0479">Metal-binding</keyword>
<dbReference type="EMBL" id="HG316456">
    <property type="protein sequence ID" value="CDF88959.1"/>
    <property type="molecule type" value="Genomic_DNA"/>
</dbReference>
<dbReference type="Pfam" id="PF12756">
    <property type="entry name" value="zf-C2H2_2"/>
    <property type="match status" value="1"/>
</dbReference>
<dbReference type="PANTHER" id="PTHR13182:SF21">
    <property type="entry name" value="CYTOPLASMIC 60S SUBUNIT BIOGENESIS FACTOR REI1"/>
    <property type="match status" value="1"/>
</dbReference>
<evidence type="ECO:0000313" key="12">
    <source>
        <dbReference type="EMBL" id="CDF88959.1"/>
    </source>
</evidence>
<evidence type="ECO:0000256" key="10">
    <source>
        <dbReference type="SAM" id="MobiDB-lite"/>
    </source>
</evidence>
<dbReference type="InterPro" id="IPR036236">
    <property type="entry name" value="Znf_C2H2_sf"/>
</dbReference>
<accession>A0A8J2T6D8</accession>
<comment type="subcellular location">
    <subcellularLocation>
        <location evidence="1">Cytoplasm</location>
    </subcellularLocation>
</comment>
<feature type="compositionally biased region" description="Polar residues" evidence="10">
    <location>
        <begin position="358"/>
        <end position="368"/>
    </location>
</feature>
<evidence type="ECO:0000256" key="7">
    <source>
        <dbReference type="ARBA" id="ARBA00022833"/>
    </source>
</evidence>
<evidence type="ECO:0000256" key="6">
    <source>
        <dbReference type="ARBA" id="ARBA00022771"/>
    </source>
</evidence>
<evidence type="ECO:0000259" key="11">
    <source>
        <dbReference type="PROSITE" id="PS00028"/>
    </source>
</evidence>
<evidence type="ECO:0000256" key="2">
    <source>
        <dbReference type="ARBA" id="ARBA00022490"/>
    </source>
</evidence>
<name>A0A8J2T6D8_ZYGB2</name>
<feature type="domain" description="C2H2-type" evidence="11">
    <location>
        <begin position="6"/>
        <end position="28"/>
    </location>
</feature>
<dbReference type="GO" id="GO:0003676">
    <property type="term" value="F:nucleic acid binding"/>
    <property type="evidence" value="ECO:0007669"/>
    <property type="project" value="InterPro"/>
</dbReference>
<evidence type="ECO:0000256" key="8">
    <source>
        <dbReference type="ARBA" id="ARBA00034126"/>
    </source>
</evidence>
<feature type="coiled-coil region" evidence="9">
    <location>
        <begin position="76"/>
        <end position="107"/>
    </location>
</feature>
<comment type="similarity">
    <text evidence="8">Belongs to the REI1 family.</text>
</comment>
<dbReference type="AlphaFoldDB" id="A0A8J2T6D8"/>
<keyword evidence="5" id="KW-0677">Repeat</keyword>
<dbReference type="PANTHER" id="PTHR13182">
    <property type="entry name" value="ZINC FINGER PROTEIN 622"/>
    <property type="match status" value="1"/>
</dbReference>
<keyword evidence="7" id="KW-0862">Zinc</keyword>
<dbReference type="InterPro" id="IPR041661">
    <property type="entry name" value="ZN622/Rei1/Reh1_Znf-C2H2"/>
</dbReference>
<dbReference type="SMART" id="SM00451">
    <property type="entry name" value="ZnF_U1"/>
    <property type="match status" value="1"/>
</dbReference>
<dbReference type="Proteomes" id="UP000019375">
    <property type="component" value="Unassembled WGS sequence"/>
</dbReference>
<evidence type="ECO:0000256" key="1">
    <source>
        <dbReference type="ARBA" id="ARBA00004496"/>
    </source>
</evidence>
<sequence>MASYTCNSCELQFLSSNDQRQHMKSEWHRYNLKRRVAQLAPISEDVFNSKVKNLSASNSAREDSKQKQLTKKEIRRREKEALLERKKELLKIAHENAAKNIQKDEEEKRQRVLEIDAENPDQLNNAQHEDKTENNATNDEAAENGVTEEQLAEKLLQEKISNRVDIPLEECLFCGKKFTDLNTNTDHMFKNHGFYIPEQKYLVDKAGLIRYISEKIGLGNICIVCNYQGRSVEAVRAHMQAKRHCKIPYEQEDEKLEISDFYDFTSSYAVAEGEGNDEDWEDVDEDENDESYEDIPEDAIYHDGIELHLPSGVKVGHRSLMKYYRQNLKPESEVTEGQGTVMAAETRQFLQPYDRKQVQMQKRSWQQETKNKKQHEKKGAKHVNFQPHYRDQLLQ</sequence>
<dbReference type="InterPro" id="IPR040025">
    <property type="entry name" value="Znf622/Rei1/Reh1"/>
</dbReference>
<dbReference type="GO" id="GO:0030687">
    <property type="term" value="C:preribosome, large subunit precursor"/>
    <property type="evidence" value="ECO:0007669"/>
    <property type="project" value="TreeGrafter"/>
</dbReference>
<dbReference type="OrthoDB" id="19329at2759"/>
<evidence type="ECO:0000256" key="4">
    <source>
        <dbReference type="ARBA" id="ARBA00022723"/>
    </source>
</evidence>
<dbReference type="SMART" id="SM00355">
    <property type="entry name" value="ZnF_C2H2"/>
    <property type="match status" value="3"/>
</dbReference>
<keyword evidence="13" id="KW-1185">Reference proteome</keyword>
<dbReference type="SUPFAM" id="SSF57667">
    <property type="entry name" value="beta-beta-alpha zinc fingers"/>
    <property type="match status" value="2"/>
</dbReference>
<evidence type="ECO:0000256" key="9">
    <source>
        <dbReference type="SAM" id="Coils"/>
    </source>
</evidence>
<keyword evidence="3" id="KW-0690">Ribosome biogenesis</keyword>
<feature type="region of interest" description="Disordered" evidence="10">
    <location>
        <begin position="355"/>
        <end position="395"/>
    </location>
</feature>
<evidence type="ECO:0000256" key="5">
    <source>
        <dbReference type="ARBA" id="ARBA00022737"/>
    </source>
</evidence>
<evidence type="ECO:0000256" key="3">
    <source>
        <dbReference type="ARBA" id="ARBA00022517"/>
    </source>
</evidence>
<reference evidence="13" key="1">
    <citation type="journal article" date="2013" name="Genome Announc.">
        <title>Genome sequence of the food spoilage yeast Zygosaccharomyces bailii CLIB 213(T).</title>
        <authorList>
            <person name="Galeote V."/>
            <person name="Bigey F."/>
            <person name="Devillers H."/>
            <person name="Neuveglise C."/>
            <person name="Dequin S."/>
        </authorList>
    </citation>
    <scope>NUCLEOTIDE SEQUENCE [LARGE SCALE GENOMIC DNA]</scope>
    <source>
        <strain evidence="13">CLIB 213 / ATCC 58445 / CBS 680 / CCRC 21525 / NBRC 1098 / NCYC 1416 / NRRL Y-2227</strain>
    </source>
</reference>
<dbReference type="GO" id="GO:0005737">
    <property type="term" value="C:cytoplasm"/>
    <property type="evidence" value="ECO:0007669"/>
    <property type="project" value="UniProtKB-SubCell"/>
</dbReference>
<dbReference type="InterPro" id="IPR003604">
    <property type="entry name" value="Matrin/U1-like-C_Znf_C2H2"/>
</dbReference>
<keyword evidence="6" id="KW-0863">Zinc-finger</keyword>
<evidence type="ECO:0000313" key="13">
    <source>
        <dbReference type="Proteomes" id="UP000019375"/>
    </source>
</evidence>
<protein>
    <submittedName>
        <fullName evidence="12">ZYBA0S03-05908g1_1</fullName>
    </submittedName>
</protein>
<gene>
    <name evidence="12" type="ORF">BN860_05908g</name>
</gene>
<feature type="region of interest" description="Disordered" evidence="10">
    <location>
        <begin position="117"/>
        <end position="144"/>
    </location>
</feature>
<feature type="compositionally biased region" description="Basic residues" evidence="10">
    <location>
        <begin position="372"/>
        <end position="381"/>
    </location>
</feature>
<feature type="domain" description="C2H2-type" evidence="11">
    <location>
        <begin position="171"/>
        <end position="192"/>
    </location>
</feature>
<proteinExistence type="inferred from homology"/>
<organism evidence="12 13">
    <name type="scientific">Zygosaccharomyces bailii (strain CLIB 213 / ATCC 58445 / CBS 680 / BCRC 21525 / NBRC 1098 / NCYC 1416 / NRRL Y-2227)</name>
    <dbReference type="NCBI Taxonomy" id="1333698"/>
    <lineage>
        <taxon>Eukaryota</taxon>
        <taxon>Fungi</taxon>
        <taxon>Dikarya</taxon>
        <taxon>Ascomycota</taxon>
        <taxon>Saccharomycotina</taxon>
        <taxon>Saccharomycetes</taxon>
        <taxon>Saccharomycetales</taxon>
        <taxon>Saccharomycetaceae</taxon>
        <taxon>Zygosaccharomyces</taxon>
    </lineage>
</organism>
<keyword evidence="9" id="KW-0175">Coiled coil</keyword>
<dbReference type="GO" id="GO:0008270">
    <property type="term" value="F:zinc ion binding"/>
    <property type="evidence" value="ECO:0007669"/>
    <property type="project" value="UniProtKB-KW"/>
</dbReference>
<dbReference type="GO" id="GO:0042273">
    <property type="term" value="P:ribosomal large subunit biogenesis"/>
    <property type="evidence" value="ECO:0007669"/>
    <property type="project" value="TreeGrafter"/>
</dbReference>
<dbReference type="InterPro" id="IPR013087">
    <property type="entry name" value="Znf_C2H2_type"/>
</dbReference>
<keyword evidence="2" id="KW-0963">Cytoplasm</keyword>
<dbReference type="PROSITE" id="PS00028">
    <property type="entry name" value="ZINC_FINGER_C2H2_1"/>
    <property type="match status" value="2"/>
</dbReference>